<protein>
    <submittedName>
        <fullName evidence="2">Uncharacterized protein</fullName>
    </submittedName>
</protein>
<dbReference type="Proteomes" id="UP001286313">
    <property type="component" value="Unassembled WGS sequence"/>
</dbReference>
<proteinExistence type="predicted"/>
<gene>
    <name evidence="2" type="ORF">Pcinc_022369</name>
</gene>
<dbReference type="AlphaFoldDB" id="A0AAE1KDT4"/>
<accession>A0AAE1KDT4</accession>
<keyword evidence="3" id="KW-1185">Reference proteome</keyword>
<organism evidence="2 3">
    <name type="scientific">Petrolisthes cinctipes</name>
    <name type="common">Flat porcelain crab</name>
    <dbReference type="NCBI Taxonomy" id="88211"/>
    <lineage>
        <taxon>Eukaryota</taxon>
        <taxon>Metazoa</taxon>
        <taxon>Ecdysozoa</taxon>
        <taxon>Arthropoda</taxon>
        <taxon>Crustacea</taxon>
        <taxon>Multicrustacea</taxon>
        <taxon>Malacostraca</taxon>
        <taxon>Eumalacostraca</taxon>
        <taxon>Eucarida</taxon>
        <taxon>Decapoda</taxon>
        <taxon>Pleocyemata</taxon>
        <taxon>Anomura</taxon>
        <taxon>Galatheoidea</taxon>
        <taxon>Porcellanidae</taxon>
        <taxon>Petrolisthes</taxon>
    </lineage>
</organism>
<dbReference type="EMBL" id="JAWQEG010002352">
    <property type="protein sequence ID" value="KAK3872556.1"/>
    <property type="molecule type" value="Genomic_DNA"/>
</dbReference>
<comment type="caution">
    <text evidence="2">The sequence shown here is derived from an EMBL/GenBank/DDBJ whole genome shotgun (WGS) entry which is preliminary data.</text>
</comment>
<name>A0AAE1KDT4_PETCI</name>
<feature type="compositionally biased region" description="Low complexity" evidence="1">
    <location>
        <begin position="156"/>
        <end position="168"/>
    </location>
</feature>
<dbReference type="PRINTS" id="PR01217">
    <property type="entry name" value="PRICHEXTENSN"/>
</dbReference>
<evidence type="ECO:0000313" key="3">
    <source>
        <dbReference type="Proteomes" id="UP001286313"/>
    </source>
</evidence>
<feature type="region of interest" description="Disordered" evidence="1">
    <location>
        <begin position="153"/>
        <end position="175"/>
    </location>
</feature>
<reference evidence="2" key="1">
    <citation type="submission" date="2023-10" db="EMBL/GenBank/DDBJ databases">
        <title>Genome assemblies of two species of porcelain crab, Petrolisthes cinctipes and Petrolisthes manimaculis (Anomura: Porcellanidae).</title>
        <authorList>
            <person name="Angst P."/>
        </authorList>
    </citation>
    <scope>NUCLEOTIDE SEQUENCE</scope>
    <source>
        <strain evidence="2">PB745_01</strain>
        <tissue evidence="2">Gill</tissue>
    </source>
</reference>
<sequence>MVSSLPTHAHLYHTSPSLLPLSSTFLYPSPSIPSFSNSPTLLHLSPPSLILLPFSTSPPSFSNSPTLFHLSSLLLQLSYPSPPLLSSFTHSPSSTSPTIPTSTSLHFSSPLLHFSSIFLYLSYHPHLHLSSPPSLTPPPLTLLPSPPPLHFPTSPPSFSTSPPSFSTTPSPPSPPLPLPSILSVWRVNIF</sequence>
<evidence type="ECO:0000256" key="1">
    <source>
        <dbReference type="SAM" id="MobiDB-lite"/>
    </source>
</evidence>
<evidence type="ECO:0000313" key="2">
    <source>
        <dbReference type="EMBL" id="KAK3872556.1"/>
    </source>
</evidence>